<organism evidence="3 4">
    <name type="scientific">Microbacterium lemovicicum</name>
    <dbReference type="NCBI Taxonomy" id="1072463"/>
    <lineage>
        <taxon>Bacteria</taxon>
        <taxon>Bacillati</taxon>
        <taxon>Actinomycetota</taxon>
        <taxon>Actinomycetes</taxon>
        <taxon>Micrococcales</taxon>
        <taxon>Microbacteriaceae</taxon>
        <taxon>Microbacterium</taxon>
    </lineage>
</organism>
<keyword evidence="4" id="KW-1185">Reference proteome</keyword>
<dbReference type="PROSITE" id="PS51257">
    <property type="entry name" value="PROKAR_LIPOPROTEIN"/>
    <property type="match status" value="1"/>
</dbReference>
<dbReference type="Proteomes" id="UP000276888">
    <property type="component" value="Chromosome"/>
</dbReference>
<dbReference type="RefSeq" id="WP_127096851.1">
    <property type="nucleotide sequence ID" value="NZ_CP031423.1"/>
</dbReference>
<protein>
    <submittedName>
        <fullName evidence="3">Uncharacterized protein</fullName>
    </submittedName>
</protein>
<dbReference type="EMBL" id="CP031423">
    <property type="protein sequence ID" value="AZS38419.1"/>
    <property type="molecule type" value="Genomic_DNA"/>
</dbReference>
<feature type="signal peptide" evidence="2">
    <location>
        <begin position="1"/>
        <end position="22"/>
    </location>
</feature>
<reference evidence="3 4" key="1">
    <citation type="submission" date="2018-08" db="EMBL/GenBank/DDBJ databases">
        <title>Microbacterium lemovicicum sp. nov., a bacterium isolated from a natural uranium-rich soil.</title>
        <authorList>
            <person name="ORTET P."/>
        </authorList>
    </citation>
    <scope>NUCLEOTIDE SEQUENCE [LARGE SCALE GENOMIC DNA]</scope>
    <source>
        <strain evidence="3 4">Viu22</strain>
    </source>
</reference>
<feature type="chain" id="PRO_5039144555" evidence="2">
    <location>
        <begin position="23"/>
        <end position="359"/>
    </location>
</feature>
<accession>A0A3Q9J4T4</accession>
<evidence type="ECO:0000256" key="2">
    <source>
        <dbReference type="SAM" id="SignalP"/>
    </source>
</evidence>
<name>A0A3Q9J4T4_9MICO</name>
<feature type="region of interest" description="Disordered" evidence="1">
    <location>
        <begin position="112"/>
        <end position="189"/>
    </location>
</feature>
<feature type="compositionally biased region" description="Low complexity" evidence="1">
    <location>
        <begin position="119"/>
        <end position="153"/>
    </location>
</feature>
<dbReference type="AlphaFoldDB" id="A0A3Q9J4T4"/>
<dbReference type="KEGG" id="mlv:CVS47_03076"/>
<sequence length="359" mass="36717">MRRVAGFSAVAAALTAVAVLLAGCAEPPRPQPSATALPGGITASIVQLRSDVAERQAQVRIHNTDDEPLVVGTVRVDDPRFLGHAVRTIRRQTEIQPGATVDIRVQLPPMNCAAEDTSTGAPTPAPTGTAGTATPEPTAEPQATAGPQATAEPDATPDAGGSADPSAVPELTPVPSRTGGPPDPASTRATVGYRFGASIAIAVSELSEPIPFLSAMYERECLGEQLSDAATVTLGAFTPSAPGEPADLELNIDATSRGEASIIGIHQTNLLSFGPVGGPYPAVYPIGVAVAEDSAPQTVHLPLVPARCDAHVVAEDKRGTVFGLDVDAEGTAGTMQLVATPEQRGEILSWVSSWCGLTP</sequence>
<proteinExistence type="predicted"/>
<keyword evidence="2" id="KW-0732">Signal</keyword>
<evidence type="ECO:0000256" key="1">
    <source>
        <dbReference type="SAM" id="MobiDB-lite"/>
    </source>
</evidence>
<evidence type="ECO:0000313" key="3">
    <source>
        <dbReference type="EMBL" id="AZS38419.1"/>
    </source>
</evidence>
<dbReference type="OrthoDB" id="3784033at2"/>
<evidence type="ECO:0000313" key="4">
    <source>
        <dbReference type="Proteomes" id="UP000276888"/>
    </source>
</evidence>
<gene>
    <name evidence="3" type="ORF">CVS47_03076</name>
</gene>